<keyword evidence="2" id="KW-0808">Transferase</keyword>
<proteinExistence type="predicted"/>
<evidence type="ECO:0000313" key="2">
    <source>
        <dbReference type="EMBL" id="TWG04706.1"/>
    </source>
</evidence>
<evidence type="ECO:0000259" key="1">
    <source>
        <dbReference type="Pfam" id="PF01636"/>
    </source>
</evidence>
<dbReference type="Proteomes" id="UP000318186">
    <property type="component" value="Unassembled WGS sequence"/>
</dbReference>
<dbReference type="OrthoDB" id="5490445at2"/>
<sequence length="338" mass="36061">MPIDSALSAVLGSVRVPPKLISSYDPLTGGTYNAVTRVWLTDGREWVVKIPPPVAAGAQLGYERDLLVNEVAFCSAAAGLADRTAVPRVVHSGLDAAAPEGAYVIMTACPGQPWHELTDSMADGEEQRLREDLGRAVGRLHTVPGPGGFGYPSAALGPLASTWRRAFTTMTDAVLDDALTYAARLPRAVPDIRGLLGAASYVLADVTRPALVHFDLWQGNILVAGEPGARRIGGIIDGERMFWGDPAADFVSLALFGDIEEDKDFLAGYASATGGPVEFGDSLRLRLALYRSYLYLIMLVETVPRGTTGEDLEWTWNEVAPRLEAALVEVESALRAGG</sequence>
<organism evidence="2 3">
    <name type="scientific">Streptomyces brevispora</name>
    <dbReference type="NCBI Taxonomy" id="887462"/>
    <lineage>
        <taxon>Bacteria</taxon>
        <taxon>Bacillati</taxon>
        <taxon>Actinomycetota</taxon>
        <taxon>Actinomycetes</taxon>
        <taxon>Kitasatosporales</taxon>
        <taxon>Streptomycetaceae</taxon>
        <taxon>Streptomyces</taxon>
    </lineage>
</organism>
<dbReference type="InterPro" id="IPR002575">
    <property type="entry name" value="Aminoglycoside_PTrfase"/>
</dbReference>
<gene>
    <name evidence="2" type="ORF">FHX80_113175</name>
</gene>
<reference evidence="2 3" key="1">
    <citation type="submission" date="2019-06" db="EMBL/GenBank/DDBJ databases">
        <title>Sequencing the genomes of 1000 actinobacteria strains.</title>
        <authorList>
            <person name="Klenk H.-P."/>
        </authorList>
    </citation>
    <scope>NUCLEOTIDE SEQUENCE [LARGE SCALE GENOMIC DNA]</scope>
    <source>
        <strain evidence="2 3">DSM 42059</strain>
    </source>
</reference>
<dbReference type="GO" id="GO:0016301">
    <property type="term" value="F:kinase activity"/>
    <property type="evidence" value="ECO:0007669"/>
    <property type="project" value="UniProtKB-KW"/>
</dbReference>
<dbReference type="SUPFAM" id="SSF56112">
    <property type="entry name" value="Protein kinase-like (PK-like)"/>
    <property type="match status" value="1"/>
</dbReference>
<dbReference type="PANTHER" id="PTHR21310">
    <property type="entry name" value="AMINOGLYCOSIDE PHOSPHOTRANSFERASE-RELATED-RELATED"/>
    <property type="match status" value="1"/>
</dbReference>
<comment type="caution">
    <text evidence="2">The sequence shown here is derived from an EMBL/GenBank/DDBJ whole genome shotgun (WGS) entry which is preliminary data.</text>
</comment>
<evidence type="ECO:0000313" key="3">
    <source>
        <dbReference type="Proteomes" id="UP000318186"/>
    </source>
</evidence>
<dbReference type="InterPro" id="IPR011009">
    <property type="entry name" value="Kinase-like_dom_sf"/>
</dbReference>
<accession>A0A561UZD2</accession>
<keyword evidence="2" id="KW-0418">Kinase</keyword>
<dbReference type="PANTHER" id="PTHR21310:SF15">
    <property type="entry name" value="AMINOGLYCOSIDE PHOSPHOTRANSFERASE DOMAIN-CONTAINING PROTEIN"/>
    <property type="match status" value="1"/>
</dbReference>
<dbReference type="Pfam" id="PF01636">
    <property type="entry name" value="APH"/>
    <property type="match status" value="1"/>
</dbReference>
<protein>
    <submittedName>
        <fullName evidence="2">Fructosamine-3-kinase</fullName>
    </submittedName>
</protein>
<feature type="domain" description="Aminoglycoside phosphotransferase" evidence="1">
    <location>
        <begin position="26"/>
        <end position="274"/>
    </location>
</feature>
<dbReference type="RefSeq" id="WP_145764786.1">
    <property type="nucleotide sequence ID" value="NZ_VIWW01000001.1"/>
</dbReference>
<dbReference type="EMBL" id="VIWW01000001">
    <property type="protein sequence ID" value="TWG04706.1"/>
    <property type="molecule type" value="Genomic_DNA"/>
</dbReference>
<dbReference type="InterPro" id="IPR051678">
    <property type="entry name" value="AGP_Transferase"/>
</dbReference>
<dbReference type="AlphaFoldDB" id="A0A561UZD2"/>
<name>A0A561UZD2_9ACTN</name>
<dbReference type="Gene3D" id="3.90.1200.10">
    <property type="match status" value="1"/>
</dbReference>